<dbReference type="FunFam" id="3.40.50.620:FF:000221">
    <property type="entry name" value="Nicotinamide/nicotinic acid mononucleotide adenylyltransferase 3"/>
    <property type="match status" value="1"/>
</dbReference>
<dbReference type="SUPFAM" id="SSF52374">
    <property type="entry name" value="Nucleotidylyl transferase"/>
    <property type="match status" value="1"/>
</dbReference>
<keyword evidence="5" id="KW-0808">Transferase</keyword>
<evidence type="ECO:0000313" key="17">
    <source>
        <dbReference type="Proteomes" id="UP001152320"/>
    </source>
</evidence>
<comment type="function">
    <text evidence="14">Catalyzes the formation of NAD(+) from nicotinamide mononucleotide (NMN) and ATP. Can also use the deamidated form; nicotinic acid mononucleotide (NaMN) as substrate with the same efficiency. Can use triazofurin monophosphate (TrMP) as substrate. Can also use GTP and ITP as nucleotide donors. Also catalyzes the reverse reaction, i.e. the pyrophosphorolytic cleavage of NAD(+). For the pyrophosphorolytic activity, can use NAD(+), NADH, NaAD, nicotinic acid adenine dinucleotide phosphate (NHD), nicotinamide guanine dinucleotide (NGD) as substrates. Fails to cleave phosphorylated dinucleotides NADP(+), NADPH and NaADP(+). Protects against axonal degeneration following injury. May be involved in the maintenance of axonal integrity. Also functions as a stress-response chaperone protein that prevents toxic aggregation of proteins; this function may be independent of its NAD(+) synthesis activity.</text>
</comment>
<dbReference type="GO" id="GO:0009435">
    <property type="term" value="P:NAD+ biosynthetic process"/>
    <property type="evidence" value="ECO:0007669"/>
    <property type="project" value="TreeGrafter"/>
</dbReference>
<dbReference type="GO" id="GO:0004515">
    <property type="term" value="F:nicotinate-nucleotide adenylyltransferase activity"/>
    <property type="evidence" value="ECO:0007669"/>
    <property type="project" value="TreeGrafter"/>
</dbReference>
<sequence>MPGKLKFVTICIRCQSCRSSKTTEHHQQNRSDLSKTHDNLITEVEHLNLNQVNPLYRVKMTSTTRVVLLACGSFNPVTNMHLRMFEIARDYLHRTGRYQVIGGILSPVNDAYGKKDLVSSHHRAEMCKLAIQHSNWLRVDLWEILQDSWTPTAKALNHHNEDLTNNRLNNNLGYPKPLTCVTTSSPTRRGVKRRRNDIKNDTKGDFLVALRNVSSLACFGGGIIPNNGRWTC</sequence>
<dbReference type="GO" id="GO:0005759">
    <property type="term" value="C:mitochondrial matrix"/>
    <property type="evidence" value="ECO:0007669"/>
    <property type="project" value="UniProtKB-ARBA"/>
</dbReference>
<comment type="caution">
    <text evidence="16">The sequence shown here is derived from an EMBL/GenBank/DDBJ whole genome shotgun (WGS) entry which is preliminary data.</text>
</comment>
<evidence type="ECO:0000256" key="3">
    <source>
        <dbReference type="ARBA" id="ARBA00011881"/>
    </source>
</evidence>
<dbReference type="EMBL" id="JAIZAY010000017">
    <property type="protein sequence ID" value="KAJ8025350.1"/>
    <property type="molecule type" value="Genomic_DNA"/>
</dbReference>
<dbReference type="InterPro" id="IPR051182">
    <property type="entry name" value="Euk_NMN_adenylyltrnsfrase"/>
</dbReference>
<evidence type="ECO:0000259" key="15">
    <source>
        <dbReference type="Pfam" id="PF01467"/>
    </source>
</evidence>
<dbReference type="GO" id="GO:0000309">
    <property type="term" value="F:nicotinamide-nucleotide adenylyltransferase activity"/>
    <property type="evidence" value="ECO:0007669"/>
    <property type="project" value="TreeGrafter"/>
</dbReference>
<organism evidence="16 17">
    <name type="scientific">Holothuria leucospilota</name>
    <name type="common">Black long sea cucumber</name>
    <name type="synonym">Mertensiothuria leucospilota</name>
    <dbReference type="NCBI Taxonomy" id="206669"/>
    <lineage>
        <taxon>Eukaryota</taxon>
        <taxon>Metazoa</taxon>
        <taxon>Echinodermata</taxon>
        <taxon>Eleutherozoa</taxon>
        <taxon>Echinozoa</taxon>
        <taxon>Holothuroidea</taxon>
        <taxon>Aspidochirotacea</taxon>
        <taxon>Aspidochirotida</taxon>
        <taxon>Holothuriidae</taxon>
        <taxon>Holothuria</taxon>
    </lineage>
</organism>
<comment type="cofactor">
    <cofactor evidence="1">
        <name>Mg(2+)</name>
        <dbReference type="ChEBI" id="CHEBI:18420"/>
    </cofactor>
</comment>
<keyword evidence="9" id="KW-0520">NAD</keyword>
<evidence type="ECO:0000256" key="6">
    <source>
        <dbReference type="ARBA" id="ARBA00022695"/>
    </source>
</evidence>
<comment type="subcellular location">
    <subcellularLocation>
        <location evidence="2">Mitochondrion</location>
    </subcellularLocation>
</comment>
<evidence type="ECO:0000256" key="14">
    <source>
        <dbReference type="ARBA" id="ARBA00093425"/>
    </source>
</evidence>
<evidence type="ECO:0000256" key="1">
    <source>
        <dbReference type="ARBA" id="ARBA00001946"/>
    </source>
</evidence>
<keyword evidence="7" id="KW-0547">Nucleotide-binding</keyword>
<dbReference type="PANTHER" id="PTHR12039:SF0">
    <property type="entry name" value="NICOTINAMIDE-NUCLEOTIDE ADENYLYLTRANSFERASE"/>
    <property type="match status" value="1"/>
</dbReference>
<gene>
    <name evidence="16" type="ORF">HOLleu_32885</name>
</gene>
<evidence type="ECO:0000313" key="16">
    <source>
        <dbReference type="EMBL" id="KAJ8025350.1"/>
    </source>
</evidence>
<evidence type="ECO:0000256" key="7">
    <source>
        <dbReference type="ARBA" id="ARBA00022741"/>
    </source>
</evidence>
<keyword evidence="17" id="KW-1185">Reference proteome</keyword>
<evidence type="ECO:0000256" key="9">
    <source>
        <dbReference type="ARBA" id="ARBA00023027"/>
    </source>
</evidence>
<comment type="subunit">
    <text evidence="3">Homotetramer.</text>
</comment>
<dbReference type="OrthoDB" id="422187at2759"/>
<dbReference type="PANTHER" id="PTHR12039">
    <property type="entry name" value="NICOTINAMIDE MONONUCLEOTIDE ADENYLYLTRANSFERASE"/>
    <property type="match status" value="1"/>
</dbReference>
<protein>
    <recommendedName>
        <fullName evidence="11">Nicotinamide/nicotinic acid mononucleotide adenylyltransferase 3</fullName>
    </recommendedName>
    <alternativeName>
        <fullName evidence="12">Nicotinamide-nucleotide adenylyltransferase 3</fullName>
    </alternativeName>
    <alternativeName>
        <fullName evidence="13">Nicotinate-nucleotide adenylyltransferase 3</fullName>
    </alternativeName>
</protein>
<feature type="domain" description="Cytidyltransferase-like" evidence="15">
    <location>
        <begin position="69"/>
        <end position="151"/>
    </location>
</feature>
<dbReference type="AlphaFoldDB" id="A0A9Q0YPV5"/>
<keyword evidence="4" id="KW-0662">Pyridine nucleotide biosynthesis</keyword>
<dbReference type="Pfam" id="PF01467">
    <property type="entry name" value="CTP_transf_like"/>
    <property type="match status" value="1"/>
</dbReference>
<proteinExistence type="predicted"/>
<evidence type="ECO:0000256" key="4">
    <source>
        <dbReference type="ARBA" id="ARBA00022642"/>
    </source>
</evidence>
<dbReference type="Gene3D" id="3.40.50.620">
    <property type="entry name" value="HUPs"/>
    <property type="match status" value="1"/>
</dbReference>
<name>A0A9Q0YPV5_HOLLE</name>
<dbReference type="InterPro" id="IPR014729">
    <property type="entry name" value="Rossmann-like_a/b/a_fold"/>
</dbReference>
<dbReference type="Proteomes" id="UP001152320">
    <property type="component" value="Chromosome 17"/>
</dbReference>
<keyword evidence="6 16" id="KW-0548">Nucleotidyltransferase</keyword>
<evidence type="ECO:0000256" key="11">
    <source>
        <dbReference type="ARBA" id="ARBA00074013"/>
    </source>
</evidence>
<evidence type="ECO:0000256" key="8">
    <source>
        <dbReference type="ARBA" id="ARBA00022840"/>
    </source>
</evidence>
<keyword evidence="8" id="KW-0067">ATP-binding</keyword>
<reference evidence="16" key="1">
    <citation type="submission" date="2021-10" db="EMBL/GenBank/DDBJ databases">
        <title>Tropical sea cucumber genome reveals ecological adaptation and Cuvierian tubules defense mechanism.</title>
        <authorList>
            <person name="Chen T."/>
        </authorList>
    </citation>
    <scope>NUCLEOTIDE SEQUENCE</scope>
    <source>
        <strain evidence="16">Nanhai2018</strain>
        <tissue evidence="16">Muscle</tissue>
    </source>
</reference>
<evidence type="ECO:0000256" key="13">
    <source>
        <dbReference type="ARBA" id="ARBA00079369"/>
    </source>
</evidence>
<dbReference type="GO" id="GO:0005524">
    <property type="term" value="F:ATP binding"/>
    <property type="evidence" value="ECO:0007669"/>
    <property type="project" value="UniProtKB-KW"/>
</dbReference>
<dbReference type="InterPro" id="IPR004821">
    <property type="entry name" value="Cyt_trans-like"/>
</dbReference>
<evidence type="ECO:0000256" key="10">
    <source>
        <dbReference type="ARBA" id="ARBA00023128"/>
    </source>
</evidence>
<keyword evidence="10" id="KW-0496">Mitochondrion</keyword>
<evidence type="ECO:0000256" key="2">
    <source>
        <dbReference type="ARBA" id="ARBA00004173"/>
    </source>
</evidence>
<evidence type="ECO:0000256" key="5">
    <source>
        <dbReference type="ARBA" id="ARBA00022679"/>
    </source>
</evidence>
<accession>A0A9Q0YPV5</accession>
<evidence type="ECO:0000256" key="12">
    <source>
        <dbReference type="ARBA" id="ARBA00075132"/>
    </source>
</evidence>